<dbReference type="InterPro" id="IPR049326">
    <property type="entry name" value="Rhodopsin_dom_fungi"/>
</dbReference>
<feature type="transmembrane region" description="Helical" evidence="6">
    <location>
        <begin position="15"/>
        <end position="36"/>
    </location>
</feature>
<organism evidence="8 9">
    <name type="scientific">Talaromyces pinophilus</name>
    <name type="common">Penicillium pinophilum</name>
    <dbReference type="NCBI Taxonomy" id="128442"/>
    <lineage>
        <taxon>Eukaryota</taxon>
        <taxon>Fungi</taxon>
        <taxon>Dikarya</taxon>
        <taxon>Ascomycota</taxon>
        <taxon>Pezizomycotina</taxon>
        <taxon>Eurotiomycetes</taxon>
        <taxon>Eurotiomycetidae</taxon>
        <taxon>Eurotiales</taxon>
        <taxon>Trichocomaceae</taxon>
        <taxon>Talaromyces</taxon>
        <taxon>Talaromyces sect. Talaromyces</taxon>
    </lineage>
</organism>
<evidence type="ECO:0000256" key="2">
    <source>
        <dbReference type="ARBA" id="ARBA00022692"/>
    </source>
</evidence>
<gene>
    <name evidence="8" type="ORF">TCE0_042f15010</name>
</gene>
<evidence type="ECO:0000256" key="1">
    <source>
        <dbReference type="ARBA" id="ARBA00004141"/>
    </source>
</evidence>
<feature type="transmembrane region" description="Helical" evidence="6">
    <location>
        <begin position="174"/>
        <end position="191"/>
    </location>
</feature>
<comment type="caution">
    <text evidence="8">The sequence shown here is derived from an EMBL/GenBank/DDBJ whole genome shotgun (WGS) entry which is preliminary data.</text>
</comment>
<dbReference type="PANTHER" id="PTHR33048">
    <property type="entry name" value="PTH11-LIKE INTEGRAL MEMBRANE PROTEIN (AFU_ORTHOLOGUE AFUA_5G11245)"/>
    <property type="match status" value="1"/>
</dbReference>
<feature type="transmembrane region" description="Helical" evidence="6">
    <location>
        <begin position="48"/>
        <end position="69"/>
    </location>
</feature>
<evidence type="ECO:0000256" key="4">
    <source>
        <dbReference type="ARBA" id="ARBA00023136"/>
    </source>
</evidence>
<feature type="transmembrane region" description="Helical" evidence="6">
    <location>
        <begin position="203"/>
        <end position="221"/>
    </location>
</feature>
<dbReference type="AlphaFoldDB" id="A0A6V8HIN6"/>
<keyword evidence="2 6" id="KW-0812">Transmembrane</keyword>
<comment type="similarity">
    <text evidence="5">Belongs to the SAT4 family.</text>
</comment>
<keyword evidence="9" id="KW-1185">Reference proteome</keyword>
<accession>A0A6V8HIN6</accession>
<dbReference type="EMBL" id="DF933838">
    <property type="protein sequence ID" value="GAM41696.1"/>
    <property type="molecule type" value="Genomic_DNA"/>
</dbReference>
<evidence type="ECO:0000256" key="5">
    <source>
        <dbReference type="ARBA" id="ARBA00038359"/>
    </source>
</evidence>
<keyword evidence="4 6" id="KW-0472">Membrane</keyword>
<reference evidence="9" key="1">
    <citation type="journal article" date="2015" name="Genome Announc.">
        <title>Draft genome sequence of Talaromyces cellulolyticus strain Y-94, a source of lignocellulosic biomass-degrading enzymes.</title>
        <authorList>
            <person name="Fujii T."/>
            <person name="Koike H."/>
            <person name="Sawayama S."/>
            <person name="Yano S."/>
            <person name="Inoue H."/>
        </authorList>
    </citation>
    <scope>NUCLEOTIDE SEQUENCE [LARGE SCALE GENOMIC DNA]</scope>
    <source>
        <strain evidence="9">Y-94</strain>
    </source>
</reference>
<protein>
    <recommendedName>
        <fullName evidence="7">Rhodopsin domain-containing protein</fullName>
    </recommendedName>
</protein>
<dbReference type="PANTHER" id="PTHR33048:SF47">
    <property type="entry name" value="INTEGRAL MEMBRANE PROTEIN-RELATED"/>
    <property type="match status" value="1"/>
</dbReference>
<dbReference type="Proteomes" id="UP000053095">
    <property type="component" value="Unassembled WGS sequence"/>
</dbReference>
<dbReference type="GO" id="GO:0016020">
    <property type="term" value="C:membrane"/>
    <property type="evidence" value="ECO:0007669"/>
    <property type="project" value="UniProtKB-SubCell"/>
</dbReference>
<name>A0A6V8HIN6_TALPI</name>
<comment type="subcellular location">
    <subcellularLocation>
        <location evidence="1">Membrane</location>
        <topology evidence="1">Multi-pass membrane protein</topology>
    </subcellularLocation>
</comment>
<keyword evidence="3 6" id="KW-1133">Transmembrane helix</keyword>
<proteinExistence type="inferred from homology"/>
<sequence>MAFNISHNYLQETCFVLAILGASLAIIATVLRFVAVRLGRRKPGWEDWFAVLATFFFIIYVIPLIYLLSVMNGESTWTAEQVVKIKKSGYSMGPQFCMNQLFAKLSILFLYRRLFHVNERFLYCVWFLGSVQVAWSIATYLAHYLECIPTAKLWDTTIEGHCINSSAFLAAGETPNSLVDFALIGLAIWMVQSLKSIKTNEKIRLYFIFTIGGLAGVLGFVKIGEGFGATSKSKIELLDPIWATVQQTCSVICCCAPLYKPLFPEMGLFNSLHSLTSSVLGRGSSNGGTVVGAGDNYSQLQDYQKHGGAYAIGTKGMKHMDRASKQRSHEAVGNDWVEMHNSSSRKTSTSQTHILSPV</sequence>
<dbReference type="Pfam" id="PF20684">
    <property type="entry name" value="Fung_rhodopsin"/>
    <property type="match status" value="1"/>
</dbReference>
<dbReference type="InterPro" id="IPR052337">
    <property type="entry name" value="SAT4-like"/>
</dbReference>
<evidence type="ECO:0000256" key="6">
    <source>
        <dbReference type="SAM" id="Phobius"/>
    </source>
</evidence>
<evidence type="ECO:0000259" key="7">
    <source>
        <dbReference type="Pfam" id="PF20684"/>
    </source>
</evidence>
<evidence type="ECO:0000313" key="8">
    <source>
        <dbReference type="EMBL" id="GAM41696.1"/>
    </source>
</evidence>
<feature type="transmembrane region" description="Helical" evidence="6">
    <location>
        <begin position="123"/>
        <end position="145"/>
    </location>
</feature>
<evidence type="ECO:0000256" key="3">
    <source>
        <dbReference type="ARBA" id="ARBA00022989"/>
    </source>
</evidence>
<evidence type="ECO:0000313" key="9">
    <source>
        <dbReference type="Proteomes" id="UP000053095"/>
    </source>
</evidence>
<feature type="domain" description="Rhodopsin" evidence="7">
    <location>
        <begin position="31"/>
        <end position="263"/>
    </location>
</feature>